<dbReference type="InterPro" id="IPR001590">
    <property type="entry name" value="Peptidase_M12B"/>
</dbReference>
<feature type="signal peptide" evidence="1">
    <location>
        <begin position="1"/>
        <end position="26"/>
    </location>
</feature>
<dbReference type="GO" id="GO:0004222">
    <property type="term" value="F:metalloendopeptidase activity"/>
    <property type="evidence" value="ECO:0007669"/>
    <property type="project" value="InterPro"/>
</dbReference>
<feature type="domain" description="Peptidase M12B" evidence="2">
    <location>
        <begin position="62"/>
        <end position="219"/>
    </location>
</feature>
<dbReference type="PROSITE" id="PS50215">
    <property type="entry name" value="ADAM_MEPRO"/>
    <property type="match status" value="1"/>
</dbReference>
<dbReference type="STRING" id="651661.SAMN05660293_01916"/>
<keyword evidence="1" id="KW-0732">Signal</keyword>
<keyword evidence="4" id="KW-1185">Reference proteome</keyword>
<dbReference type="Gene3D" id="2.60.40.4070">
    <property type="match status" value="1"/>
</dbReference>
<organism evidence="3 4">
    <name type="scientific">Dyadobacter psychrophilus</name>
    <dbReference type="NCBI Taxonomy" id="651661"/>
    <lineage>
        <taxon>Bacteria</taxon>
        <taxon>Pseudomonadati</taxon>
        <taxon>Bacteroidota</taxon>
        <taxon>Cytophagia</taxon>
        <taxon>Cytophagales</taxon>
        <taxon>Spirosomataceae</taxon>
        <taxon>Dyadobacter</taxon>
    </lineage>
</organism>
<dbReference type="RefSeq" id="WP_082214450.1">
    <property type="nucleotide sequence ID" value="NZ_FUZA01000002.1"/>
</dbReference>
<dbReference type="Pfam" id="PF13688">
    <property type="entry name" value="Reprolysin_5"/>
    <property type="match status" value="1"/>
</dbReference>
<dbReference type="Gene3D" id="2.130.10.10">
    <property type="entry name" value="YVTN repeat-like/Quinoprotein amine dehydrogenase"/>
    <property type="match status" value="1"/>
</dbReference>
<dbReference type="SUPFAM" id="SSF63829">
    <property type="entry name" value="Calcium-dependent phosphotriesterase"/>
    <property type="match status" value="1"/>
</dbReference>
<proteinExistence type="predicted"/>
<dbReference type="EMBL" id="FUZA01000002">
    <property type="protein sequence ID" value="SKB75318.1"/>
    <property type="molecule type" value="Genomic_DNA"/>
</dbReference>
<dbReference type="InterPro" id="IPR024079">
    <property type="entry name" value="MetalloPept_cat_dom_sf"/>
</dbReference>
<dbReference type="SUPFAM" id="SSF55486">
    <property type="entry name" value="Metalloproteases ('zincins'), catalytic domain"/>
    <property type="match status" value="1"/>
</dbReference>
<dbReference type="Gene3D" id="3.40.390.10">
    <property type="entry name" value="Collagenase (Catalytic Domain)"/>
    <property type="match status" value="1"/>
</dbReference>
<gene>
    <name evidence="3" type="ORF">SAMN05660293_01916</name>
</gene>
<name>A0A1T5DU74_9BACT</name>
<sequence>MKISFTKIICLILLFLAHAVFTTAQHGPPVCGTNDSLSASRLQKYSRSKDLTRARTAGDEMLEYRLALDINYKTYLLYGGDKALITRKAVKFINEASAIFERDINVKLTITSILIWDHPEPYALDDDFQYYNNVQNYWLFNRSDERDAVVGFSVRDGWFYGGYRMCTSNFPKPEMSDLPVDLLCHELGHTLGSPHTHNCYWPGGPIDRCTTLDGASVECEEGYQESVNGSIMSYCRSVLSFHPLCQNLMRDYAEGRIDESFKLNAITEHPNTPDSLTIYEDNAQEASHTPSFRWKTPFGVNKYRFQIARDAAFANIVEDTLVAQSHFTSVGQREGDYFARVLSMQIPKAALWSETLPFTISPYNEKSSPPLLLQLDWKDDGFLSGTFHKYDGIQSYQVEVADKNQTDGVIFHDFSATEPKIQHFNIPLASKGFERYAVRLRVKKDDIWSRWSYPTFFSSPWTSQVWAPTNLSNTSANPIIAVSTYASTLHTGFLQNIEVAEDEAFKNIVFRDSVALNGMNESFVNKAIFQPVLEENKTYYARTRVQYMPGIFTSWKNFELSTNWNDTRFEFLGVVSKNLLSTTNSYGATLKNRLYNAGDKLFVFDINNGYYTTKDLKTWEASTTTTTKGRSPNIINLFGASKSGDVFAMSFNNVLLKRNVSGAYEHSFANEKFATDAVAPFVVTSSAGIFFATIDRGVGHFQNGKWIFYGANVLTNDHAICVAADADDHVWALMQEGLIYSFENNTWIAQPAIRNFRGLVGIAFDNEGDIYAYGEPGVFKLNRSTRSWEPVFSLNGYVIRKIIFDKDNRMWAASYGISEQNYEPHALIRFKDQKATIYSDGLNMLKEPFDLTIFNNKLLILTTGGELHAFDEENFQRFQPKASYTAGDEIALTLTTNTTFGKNNEASFILRNVSSNETIKITGRNIANKTYTFKIPMSIKEGMYRLKTVTTEPEVTSNESVAFKITPSASYNMPTEVTLMQNVPNPAGTTTDIAFFLPNDELTTLTLYNVKGQKIRLLAEGKYPAGWHIARLDGQNLASGLYIYRLKAGNVTKTLKMIR</sequence>
<dbReference type="InterPro" id="IPR015943">
    <property type="entry name" value="WD40/YVTN_repeat-like_dom_sf"/>
</dbReference>
<evidence type="ECO:0000256" key="1">
    <source>
        <dbReference type="SAM" id="SignalP"/>
    </source>
</evidence>
<dbReference type="Proteomes" id="UP000190897">
    <property type="component" value="Unassembled WGS sequence"/>
</dbReference>
<protein>
    <submittedName>
        <fullName evidence="3">Por secretion system C-terminal sorting domain-containing protein</fullName>
    </submittedName>
</protein>
<evidence type="ECO:0000313" key="4">
    <source>
        <dbReference type="Proteomes" id="UP000190897"/>
    </source>
</evidence>
<dbReference type="InterPro" id="IPR026444">
    <property type="entry name" value="Secre_tail"/>
</dbReference>
<evidence type="ECO:0000313" key="3">
    <source>
        <dbReference type="EMBL" id="SKB75318.1"/>
    </source>
</evidence>
<dbReference type="Gene3D" id="2.60.40.10">
    <property type="entry name" value="Immunoglobulins"/>
    <property type="match status" value="1"/>
</dbReference>
<feature type="chain" id="PRO_5012866086" evidence="1">
    <location>
        <begin position="27"/>
        <end position="1059"/>
    </location>
</feature>
<dbReference type="GO" id="GO:0006508">
    <property type="term" value="P:proteolysis"/>
    <property type="evidence" value="ECO:0007669"/>
    <property type="project" value="InterPro"/>
</dbReference>
<dbReference type="NCBIfam" id="TIGR04183">
    <property type="entry name" value="Por_Secre_tail"/>
    <property type="match status" value="1"/>
</dbReference>
<dbReference type="InterPro" id="IPR013783">
    <property type="entry name" value="Ig-like_fold"/>
</dbReference>
<dbReference type="OrthoDB" id="1522095at2"/>
<accession>A0A1T5DU74</accession>
<reference evidence="4" key="1">
    <citation type="submission" date="2017-02" db="EMBL/GenBank/DDBJ databases">
        <authorList>
            <person name="Varghese N."/>
            <person name="Submissions S."/>
        </authorList>
    </citation>
    <scope>NUCLEOTIDE SEQUENCE [LARGE SCALE GENOMIC DNA]</scope>
    <source>
        <strain evidence="4">DSM 22270</strain>
    </source>
</reference>
<evidence type="ECO:0000259" key="2">
    <source>
        <dbReference type="PROSITE" id="PS50215"/>
    </source>
</evidence>
<dbReference type="AlphaFoldDB" id="A0A1T5DU74"/>